<feature type="transmembrane region" description="Helical" evidence="2">
    <location>
        <begin position="404"/>
        <end position="429"/>
    </location>
</feature>
<dbReference type="PANTHER" id="PTHR43849">
    <property type="entry name" value="BLL3936 PROTEIN"/>
    <property type="match status" value="1"/>
</dbReference>
<feature type="transmembrane region" description="Helical" evidence="2">
    <location>
        <begin position="338"/>
        <end position="358"/>
    </location>
</feature>
<dbReference type="GO" id="GO:0005886">
    <property type="term" value="C:plasma membrane"/>
    <property type="evidence" value="ECO:0007669"/>
    <property type="project" value="UniProtKB-SubCell"/>
</dbReference>
<evidence type="ECO:0000313" key="5">
    <source>
        <dbReference type="Proteomes" id="UP001196509"/>
    </source>
</evidence>
<proteinExistence type="predicted"/>
<feature type="transmembrane region" description="Helical" evidence="2">
    <location>
        <begin position="294"/>
        <end position="317"/>
    </location>
</feature>
<feature type="transmembrane region" description="Helical" evidence="2">
    <location>
        <begin position="554"/>
        <end position="578"/>
    </location>
</feature>
<evidence type="ECO:0000256" key="1">
    <source>
        <dbReference type="RuleBase" id="RU369079"/>
    </source>
</evidence>
<dbReference type="NCBIfam" id="TIGR02123">
    <property type="entry name" value="TRAP_fused"/>
    <property type="match status" value="1"/>
</dbReference>
<feature type="transmembrane region" description="Helical" evidence="2">
    <location>
        <begin position="127"/>
        <end position="152"/>
    </location>
</feature>
<feature type="transmembrane region" description="Helical" evidence="2">
    <location>
        <begin position="74"/>
        <end position="92"/>
    </location>
</feature>
<sequence length="726" mass="77747">MTEKTALARVTGGTEGRLVDSWAILTLSTLFVLIHLYAGIYGSPNALLFRSLHVNIALVLVFLTRPLGRGLPRLADLAMIAGTLWVQAYFMIELETWSIRTIIFRPIDYFTSILFIVLILEATRRVVGPILVFICLFFMAHAIYANYFPGIFYGPPTTLKNLLQSVFLDSNGIFGTAVAVMANFVVLFILFGTLLNACGGGAFFTKLAFALFGHRTGGPAKAAVVSSAMMGSLSGSSIGNVLTTGVFTIPLMIRLGYKRAFAGGVEAAASNGGIIMPPVMGAVAFIMAEFLDRPYLDIIMAAAIPAILYFLVIFVSVHTEARRLNLPQMPKALLPSAWALFKREGYLLLPIVLIIVALVAGRSIVYVAVMITGITFLIGILQPRRRLNPRTLLAVIEETATSTVGLSVAAASAGIILGAIFSVGLSFQIAQAAAHAAGDHLWALLILAAVLSVIMGMGMTAVAIYLTLVATIIPILKVAGVPAMAAHFFAFYYGIISNITPPVALTAFAAAPIARANPIAVGVSASRLGIACFLLPILFIYSPGLLLESSWQETVYVTVMATLGLCAFATGTTGYAFAPMPLWQRVGAIGVFLLAVTPEWKLDIAAIALAVVVFGSNFLARPRDRATDNRDLSDIKEEEQRILSDIMEDQDTVVEAGRGAWYWGAWGVVVLVAIAFQWSSSVYLQAREPLLWALVMVVVSVLASAGIVWTCNAATRTAAPDPVRQD</sequence>
<keyword evidence="5" id="KW-1185">Reference proteome</keyword>
<comment type="subcellular location">
    <subcellularLocation>
        <location evidence="1">Cell inner membrane</location>
        <topology evidence="1">Multi-pass membrane protein</topology>
    </subcellularLocation>
</comment>
<dbReference type="RefSeq" id="WP_220227282.1">
    <property type="nucleotide sequence ID" value="NZ_JAICBX010000001.1"/>
</dbReference>
<feature type="transmembrane region" description="Helical" evidence="2">
    <location>
        <begin position="660"/>
        <end position="678"/>
    </location>
</feature>
<feature type="transmembrane region" description="Helical" evidence="2">
    <location>
        <begin position="21"/>
        <end position="41"/>
    </location>
</feature>
<comment type="function">
    <text evidence="1">Part of the tripartite ATP-independent periplasmic (TRAP) transport system.</text>
</comment>
<dbReference type="AlphaFoldDB" id="A0AAE2ZNK4"/>
<feature type="transmembrane region" description="Helical" evidence="2">
    <location>
        <begin position="237"/>
        <end position="257"/>
    </location>
</feature>
<feature type="transmembrane region" description="Helical" evidence="2">
    <location>
        <begin position="98"/>
        <end position="120"/>
    </location>
</feature>
<dbReference type="PANTHER" id="PTHR43849:SF2">
    <property type="entry name" value="BLL3936 PROTEIN"/>
    <property type="match status" value="1"/>
</dbReference>
<feature type="transmembrane region" description="Helical" evidence="2">
    <location>
        <begin position="269"/>
        <end position="288"/>
    </location>
</feature>
<feature type="transmembrane region" description="Helical" evidence="2">
    <location>
        <begin position="478"/>
        <end position="499"/>
    </location>
</feature>
<feature type="transmembrane region" description="Helical" evidence="2">
    <location>
        <begin position="198"/>
        <end position="217"/>
    </location>
</feature>
<keyword evidence="1" id="KW-1003">Cell membrane</keyword>
<feature type="transmembrane region" description="Helical" evidence="2">
    <location>
        <begin position="364"/>
        <end position="383"/>
    </location>
</feature>
<comment type="caution">
    <text evidence="4">The sequence shown here is derived from an EMBL/GenBank/DDBJ whole genome shotgun (WGS) entry which is preliminary data.</text>
</comment>
<organism evidence="4 5">
    <name type="scientific">Flavimaribacter sediminis</name>
    <dbReference type="NCBI Taxonomy" id="2865987"/>
    <lineage>
        <taxon>Bacteria</taxon>
        <taxon>Pseudomonadati</taxon>
        <taxon>Pseudomonadota</taxon>
        <taxon>Alphaproteobacteria</taxon>
        <taxon>Hyphomicrobiales</taxon>
        <taxon>Rhizobiaceae</taxon>
        <taxon>Flavimaribacter</taxon>
    </lineage>
</organism>
<keyword evidence="2" id="KW-0472">Membrane</keyword>
<dbReference type="Proteomes" id="UP001196509">
    <property type="component" value="Unassembled WGS sequence"/>
</dbReference>
<feature type="transmembrane region" description="Helical" evidence="2">
    <location>
        <begin position="690"/>
        <end position="709"/>
    </location>
</feature>
<keyword evidence="2" id="KW-1133">Transmembrane helix</keyword>
<dbReference type="InterPro" id="IPR010656">
    <property type="entry name" value="DctM"/>
</dbReference>
<evidence type="ECO:0000313" key="4">
    <source>
        <dbReference type="EMBL" id="MBW8636617.1"/>
    </source>
</evidence>
<feature type="transmembrane region" description="Helical" evidence="2">
    <location>
        <begin position="441"/>
        <end position="466"/>
    </location>
</feature>
<feature type="transmembrane region" description="Helical" evidence="2">
    <location>
        <begin position="519"/>
        <end position="542"/>
    </location>
</feature>
<accession>A0AAE2ZNK4</accession>
<dbReference type="GO" id="GO:0022857">
    <property type="term" value="F:transmembrane transporter activity"/>
    <property type="evidence" value="ECO:0007669"/>
    <property type="project" value="UniProtKB-UniRule"/>
</dbReference>
<dbReference type="InterPro" id="IPR011853">
    <property type="entry name" value="TRAP_DctM-Dct_fused"/>
</dbReference>
<evidence type="ECO:0000256" key="2">
    <source>
        <dbReference type="SAM" id="Phobius"/>
    </source>
</evidence>
<gene>
    <name evidence="4" type="ORF">K1W69_05390</name>
</gene>
<feature type="transmembrane region" description="Helical" evidence="2">
    <location>
        <begin position="172"/>
        <end position="191"/>
    </location>
</feature>
<feature type="domain" description="TRAP C4-dicarboxylate transport system permease DctM subunit" evidence="3">
    <location>
        <begin position="115"/>
        <end position="544"/>
    </location>
</feature>
<keyword evidence="1" id="KW-0813">Transport</keyword>
<name>A0AAE2ZNK4_9HYPH</name>
<feature type="transmembrane region" description="Helical" evidence="2">
    <location>
        <begin position="602"/>
        <end position="620"/>
    </location>
</feature>
<reference evidence="4" key="1">
    <citation type="submission" date="2021-08" db="EMBL/GenBank/DDBJ databases">
        <title>Hoeflea bacterium WL0058 sp. nov., isolated from the sediment.</title>
        <authorList>
            <person name="Wang L."/>
            <person name="Zhang D."/>
        </authorList>
    </citation>
    <scope>NUCLEOTIDE SEQUENCE</scope>
    <source>
        <strain evidence="4">WL0058</strain>
    </source>
</reference>
<protein>
    <submittedName>
        <fullName evidence="4">TRAP transporter fused permease subunit</fullName>
    </submittedName>
</protein>
<keyword evidence="2" id="KW-0812">Transmembrane</keyword>
<keyword evidence="1" id="KW-0997">Cell inner membrane</keyword>
<dbReference type="EMBL" id="JAICBX010000001">
    <property type="protein sequence ID" value="MBW8636617.1"/>
    <property type="molecule type" value="Genomic_DNA"/>
</dbReference>
<dbReference type="Pfam" id="PF06808">
    <property type="entry name" value="DctM"/>
    <property type="match status" value="1"/>
</dbReference>
<evidence type="ECO:0000259" key="3">
    <source>
        <dbReference type="Pfam" id="PF06808"/>
    </source>
</evidence>
<feature type="transmembrane region" description="Helical" evidence="2">
    <location>
        <begin position="47"/>
        <end position="67"/>
    </location>
</feature>